<dbReference type="GO" id="GO:0003723">
    <property type="term" value="F:RNA binding"/>
    <property type="evidence" value="ECO:0007669"/>
    <property type="project" value="UniProtKB-KW"/>
</dbReference>
<keyword evidence="3 5" id="KW-0413">Isomerase</keyword>
<dbReference type="Gene3D" id="3.30.70.580">
    <property type="entry name" value="Pseudouridine synthase I, catalytic domain, N-terminal subdomain"/>
    <property type="match status" value="1"/>
</dbReference>
<evidence type="ECO:0000256" key="4">
    <source>
        <dbReference type="PROSITE-ProRule" id="PRU00182"/>
    </source>
</evidence>
<dbReference type="GO" id="GO:0009982">
    <property type="term" value="F:pseudouridine synthase activity"/>
    <property type="evidence" value="ECO:0007669"/>
    <property type="project" value="InterPro"/>
</dbReference>
<dbReference type="Pfam" id="PF00849">
    <property type="entry name" value="PseudoU_synth_2"/>
    <property type="match status" value="1"/>
</dbReference>
<dbReference type="GO" id="GO:0006364">
    <property type="term" value="P:rRNA processing"/>
    <property type="evidence" value="ECO:0007669"/>
    <property type="project" value="UniProtKB-ARBA"/>
</dbReference>
<dbReference type="GO" id="GO:0001522">
    <property type="term" value="P:pseudouridine synthesis"/>
    <property type="evidence" value="ECO:0007669"/>
    <property type="project" value="InterPro"/>
</dbReference>
<keyword evidence="2 4" id="KW-0694">RNA-binding</keyword>
<evidence type="ECO:0000256" key="2">
    <source>
        <dbReference type="ARBA" id="ARBA00022884"/>
    </source>
</evidence>
<dbReference type="RefSeq" id="WP_200270090.1">
    <property type="nucleotide sequence ID" value="NZ_JAENIJ010000013.1"/>
</dbReference>
<evidence type="ECO:0000256" key="1">
    <source>
        <dbReference type="ARBA" id="ARBA00008348"/>
    </source>
</evidence>
<sequence>MKLVKLLANLGYGSRKEVQRFIKAGAVTDDTGEVLREASNTPHERILFRGEPLDPPSPLVIIMNKPDDYTCSTEDPGDTIYDLLPARFSCRNPGLNPIGRLDKDTTGLLLMTDDGKLLHRIIHPKSNCLKRYHAVLDRPLNGSEGEIFASGEMLLRSEDRPLLPAQLEVLNEKEAIVTLHEGRYHQVRRMFAAVDNHVLTLKRISIGGLALPDDLEEGEWRPLTDAELALVFDHP</sequence>
<dbReference type="CDD" id="cd02553">
    <property type="entry name" value="PseudoU_synth_RsuA"/>
    <property type="match status" value="1"/>
</dbReference>
<dbReference type="Gene3D" id="3.10.290.10">
    <property type="entry name" value="RNA-binding S4 domain"/>
    <property type="match status" value="1"/>
</dbReference>
<comment type="similarity">
    <text evidence="1 5">Belongs to the pseudouridine synthase RsuA family.</text>
</comment>
<comment type="caution">
    <text evidence="7">The sequence shown here is derived from an EMBL/GenBank/DDBJ whole genome shotgun (WGS) entry which is preliminary data.</text>
</comment>
<reference evidence="7" key="1">
    <citation type="submission" date="2021-01" db="EMBL/GenBank/DDBJ databases">
        <title>Modified the classification status of verrucomicrobia.</title>
        <authorList>
            <person name="Feng X."/>
        </authorList>
    </citation>
    <scope>NUCLEOTIDE SEQUENCE</scope>
    <source>
        <strain evidence="7">KCTC 22041</strain>
    </source>
</reference>
<dbReference type="InterPro" id="IPR042092">
    <property type="entry name" value="PsdUridine_s_RsuA/RluB/E/F_cat"/>
</dbReference>
<dbReference type="SUPFAM" id="SSF55174">
    <property type="entry name" value="Alpha-L RNA-binding motif"/>
    <property type="match status" value="1"/>
</dbReference>
<protein>
    <recommendedName>
        <fullName evidence="5">Pseudouridine synthase</fullName>
        <ecNumber evidence="5">5.4.99.-</ecNumber>
    </recommendedName>
</protein>
<dbReference type="InterPro" id="IPR000748">
    <property type="entry name" value="PsdUridine_synth_RsuA/RluB/E/F"/>
</dbReference>
<dbReference type="PANTHER" id="PTHR47683">
    <property type="entry name" value="PSEUDOURIDINE SYNTHASE FAMILY PROTEIN-RELATED"/>
    <property type="match status" value="1"/>
</dbReference>
<dbReference type="NCBIfam" id="TIGR00093">
    <property type="entry name" value="pseudouridine synthase"/>
    <property type="match status" value="1"/>
</dbReference>
<dbReference type="GO" id="GO:0140098">
    <property type="term" value="F:catalytic activity, acting on RNA"/>
    <property type="evidence" value="ECO:0007669"/>
    <property type="project" value="UniProtKB-ARBA"/>
</dbReference>
<dbReference type="CDD" id="cd00165">
    <property type="entry name" value="S4"/>
    <property type="match status" value="1"/>
</dbReference>
<dbReference type="InterPro" id="IPR050343">
    <property type="entry name" value="RsuA_PseudoU_synthase"/>
</dbReference>
<name>A0A934VWN5_9BACT</name>
<feature type="domain" description="Pseudouridine synthase RsuA/RluA-like" evidence="6">
    <location>
        <begin position="60"/>
        <end position="193"/>
    </location>
</feature>
<evidence type="ECO:0000259" key="6">
    <source>
        <dbReference type="Pfam" id="PF00849"/>
    </source>
</evidence>
<dbReference type="PROSITE" id="PS50889">
    <property type="entry name" value="S4"/>
    <property type="match status" value="1"/>
</dbReference>
<evidence type="ECO:0000256" key="5">
    <source>
        <dbReference type="RuleBase" id="RU003887"/>
    </source>
</evidence>
<dbReference type="InterPro" id="IPR018496">
    <property type="entry name" value="PsdUridine_synth_RsuA/RluB_CS"/>
</dbReference>
<dbReference type="Gene3D" id="3.30.70.1560">
    <property type="entry name" value="Alpha-L RNA-binding motif"/>
    <property type="match status" value="1"/>
</dbReference>
<evidence type="ECO:0000313" key="8">
    <source>
        <dbReference type="Proteomes" id="UP000603141"/>
    </source>
</evidence>
<proteinExistence type="inferred from homology"/>
<dbReference type="PANTHER" id="PTHR47683:SF4">
    <property type="entry name" value="PSEUDOURIDINE SYNTHASE"/>
    <property type="match status" value="1"/>
</dbReference>
<accession>A0A934VWN5</accession>
<dbReference type="InterPro" id="IPR020094">
    <property type="entry name" value="TruA/RsuA/RluB/E/F_N"/>
</dbReference>
<evidence type="ECO:0000313" key="7">
    <source>
        <dbReference type="EMBL" id="MBK1882694.1"/>
    </source>
</evidence>
<dbReference type="EMBL" id="JAENIJ010000013">
    <property type="protein sequence ID" value="MBK1882694.1"/>
    <property type="molecule type" value="Genomic_DNA"/>
</dbReference>
<keyword evidence="8" id="KW-1185">Reference proteome</keyword>
<dbReference type="InterPro" id="IPR020103">
    <property type="entry name" value="PsdUridine_synth_cat_dom_sf"/>
</dbReference>
<organism evidence="7 8">
    <name type="scientific">Luteolibacter pohnpeiensis</name>
    <dbReference type="NCBI Taxonomy" id="454153"/>
    <lineage>
        <taxon>Bacteria</taxon>
        <taxon>Pseudomonadati</taxon>
        <taxon>Verrucomicrobiota</taxon>
        <taxon>Verrucomicrobiia</taxon>
        <taxon>Verrucomicrobiales</taxon>
        <taxon>Verrucomicrobiaceae</taxon>
        <taxon>Luteolibacter</taxon>
    </lineage>
</organism>
<dbReference type="PROSITE" id="PS01149">
    <property type="entry name" value="PSI_RSU"/>
    <property type="match status" value="1"/>
</dbReference>
<dbReference type="InterPro" id="IPR006145">
    <property type="entry name" value="PsdUridine_synth_RsuA/RluA"/>
</dbReference>
<dbReference type="Proteomes" id="UP000603141">
    <property type="component" value="Unassembled WGS sequence"/>
</dbReference>
<dbReference type="SUPFAM" id="SSF55120">
    <property type="entry name" value="Pseudouridine synthase"/>
    <property type="match status" value="1"/>
</dbReference>
<dbReference type="EC" id="5.4.99.-" evidence="5"/>
<dbReference type="AlphaFoldDB" id="A0A934VWN5"/>
<dbReference type="InterPro" id="IPR036986">
    <property type="entry name" value="S4_RNA-bd_sf"/>
</dbReference>
<evidence type="ECO:0000256" key="3">
    <source>
        <dbReference type="ARBA" id="ARBA00023235"/>
    </source>
</evidence>
<gene>
    <name evidence="7" type="ORF">JIN85_09715</name>
</gene>